<dbReference type="PANTHER" id="PTHR43475">
    <property type="entry name" value="METHYLTHIORIBOSE-1-PHOSPHATE ISOMERASE"/>
    <property type="match status" value="1"/>
</dbReference>
<name>A0A1G9VES8_9FIRM</name>
<feature type="binding site" evidence="3">
    <location>
        <position position="91"/>
    </location>
    <ligand>
        <name>substrate</name>
    </ligand>
</feature>
<evidence type="ECO:0000313" key="5">
    <source>
        <dbReference type="EMBL" id="SDM70722.1"/>
    </source>
</evidence>
<dbReference type="FunFam" id="1.20.120.420:FF:000003">
    <property type="entry name" value="Methylthioribose-1-phosphate isomerase"/>
    <property type="match status" value="1"/>
</dbReference>
<dbReference type="RefSeq" id="WP_091649798.1">
    <property type="nucleotide sequence ID" value="NZ_FNHQ01000012.1"/>
</dbReference>
<dbReference type="HAMAP" id="MF_01678">
    <property type="entry name" value="Salvage_MtnA"/>
    <property type="match status" value="1"/>
</dbReference>
<dbReference type="InterPro" id="IPR000649">
    <property type="entry name" value="IF-2B-related"/>
</dbReference>
<dbReference type="InterPro" id="IPR037171">
    <property type="entry name" value="NagB/RpiA_transferase-like"/>
</dbReference>
<keyword evidence="3" id="KW-0486">Methionine biosynthesis</keyword>
<evidence type="ECO:0000256" key="3">
    <source>
        <dbReference type="HAMAP-Rule" id="MF_01678"/>
    </source>
</evidence>
<keyword evidence="4" id="KW-1133">Transmembrane helix</keyword>
<dbReference type="OrthoDB" id="9803436at2"/>
<dbReference type="PANTHER" id="PTHR43475:SF1">
    <property type="entry name" value="METHYLTHIORIBOSE-1-PHOSPHATE ISOMERASE"/>
    <property type="match status" value="1"/>
</dbReference>
<feature type="binding site" evidence="3">
    <location>
        <begin position="253"/>
        <end position="254"/>
    </location>
    <ligand>
        <name>substrate</name>
    </ligand>
</feature>
<proteinExistence type="inferred from homology"/>
<feature type="binding site" evidence="3">
    <location>
        <begin position="44"/>
        <end position="46"/>
    </location>
    <ligand>
        <name>substrate</name>
    </ligand>
</feature>
<sequence>MDTMRWKDGSLILLDQTKLPVKMMYITCTRWNEVRDAIRILAVRGAPAIGVAAAYGMVLAAYELLKNNHTITTSDYIADLQRISKKMDAARPTAVNLHWALSQVMTTVNHMTAATAWEITKVLEKQAIAMQHEDVSINTALSTYGADELLKYTNKPLTILTHCNAGALATAGVGTALGVIRALHKKNRIRMVYADETRPLLQGARLTATELMSDGIPVTLITDNMAAWVMKTKGVDAVIVGADRITGNGDTANKIGTYGVSLLARAHHIPFYVAAPVSTFDLTLKTGTEIPIEERNPDEVRCIGEVAISLKNASVFNPAFDVTPHENIKAIFTELGVLQNPDSYTISKFFKQKEVL</sequence>
<dbReference type="Pfam" id="PF01008">
    <property type="entry name" value="IF-2B"/>
    <property type="match status" value="1"/>
</dbReference>
<evidence type="ECO:0000313" key="6">
    <source>
        <dbReference type="Proteomes" id="UP000199309"/>
    </source>
</evidence>
<comment type="pathway">
    <text evidence="3">Amino-acid biosynthesis; L-methionine biosynthesis via salvage pathway; L-methionine from S-methyl-5-thio-alpha-D-ribose 1-phosphate: step 1/6.</text>
</comment>
<reference evidence="5 6" key="1">
    <citation type="submission" date="2016-10" db="EMBL/GenBank/DDBJ databases">
        <authorList>
            <person name="de Groot N.N."/>
        </authorList>
    </citation>
    <scope>NUCLEOTIDE SEQUENCE [LARGE SCALE GENOMIC DNA]</scope>
    <source>
        <strain evidence="5 6">DSM 16981</strain>
    </source>
</reference>
<dbReference type="FunFam" id="3.40.50.10470:FF:000006">
    <property type="entry name" value="Methylthioribose-1-phosphate isomerase"/>
    <property type="match status" value="1"/>
</dbReference>
<accession>A0A1G9VES8</accession>
<dbReference type="InterPro" id="IPR027363">
    <property type="entry name" value="M1Pi_N"/>
</dbReference>
<dbReference type="EMBL" id="FNHQ01000012">
    <property type="protein sequence ID" value="SDM70722.1"/>
    <property type="molecule type" value="Genomic_DNA"/>
</dbReference>
<protein>
    <recommendedName>
        <fullName evidence="3">Methylthioribose-1-phosphate isomerase</fullName>
        <shortName evidence="3">M1Pi</shortName>
        <shortName evidence="3">MTR-1-P isomerase</shortName>
        <ecNumber evidence="3">5.3.1.23</ecNumber>
    </recommendedName>
    <alternativeName>
        <fullName evidence="3">S-methyl-5-thioribose-1-phosphate isomerase</fullName>
    </alternativeName>
</protein>
<keyword evidence="4" id="KW-0472">Membrane</keyword>
<dbReference type="Gene3D" id="1.20.120.420">
    <property type="entry name" value="translation initiation factor eif-2b, domain 1"/>
    <property type="match status" value="1"/>
</dbReference>
<dbReference type="NCBIfam" id="NF004326">
    <property type="entry name" value="PRK05720.1"/>
    <property type="match status" value="1"/>
</dbReference>
<dbReference type="UniPathway" id="UPA00904">
    <property type="reaction ID" value="UER00874"/>
</dbReference>
<dbReference type="SUPFAM" id="SSF100950">
    <property type="entry name" value="NagB/RpiA/CoA transferase-like"/>
    <property type="match status" value="1"/>
</dbReference>
<dbReference type="AlphaFoldDB" id="A0A1G9VES8"/>
<comment type="similarity">
    <text evidence="3">Belongs to the EIF-2B alpha/beta/delta subunits family. MtnA subfamily.</text>
</comment>
<dbReference type="NCBIfam" id="TIGR00512">
    <property type="entry name" value="salvage_mtnA"/>
    <property type="match status" value="1"/>
</dbReference>
<dbReference type="GO" id="GO:0046523">
    <property type="term" value="F:S-methyl-5-thioribose-1-phosphate isomerase activity"/>
    <property type="evidence" value="ECO:0007669"/>
    <property type="project" value="UniProtKB-UniRule"/>
</dbReference>
<organism evidence="5 6">
    <name type="scientific">Megasphaera paucivorans</name>
    <dbReference type="NCBI Taxonomy" id="349095"/>
    <lineage>
        <taxon>Bacteria</taxon>
        <taxon>Bacillati</taxon>
        <taxon>Bacillota</taxon>
        <taxon>Negativicutes</taxon>
        <taxon>Veillonellales</taxon>
        <taxon>Veillonellaceae</taxon>
        <taxon>Megasphaera</taxon>
    </lineage>
</organism>
<evidence type="ECO:0000256" key="1">
    <source>
        <dbReference type="ARBA" id="ARBA00023235"/>
    </source>
</evidence>
<feature type="transmembrane region" description="Helical" evidence="4">
    <location>
        <begin position="159"/>
        <end position="183"/>
    </location>
</feature>
<evidence type="ECO:0000256" key="2">
    <source>
        <dbReference type="ARBA" id="ARBA00052401"/>
    </source>
</evidence>
<dbReference type="InterPro" id="IPR042529">
    <property type="entry name" value="IF_2B-like_C"/>
</dbReference>
<dbReference type="EC" id="5.3.1.23" evidence="3"/>
<feature type="site" description="Transition state stabilizer" evidence="3">
    <location>
        <position position="163"/>
    </location>
</feature>
<keyword evidence="3" id="KW-0028">Amino-acid biosynthesis</keyword>
<comment type="function">
    <text evidence="3">Catalyzes the interconversion of methylthioribose-1-phosphate (MTR-1-P) into methylthioribulose-1-phosphate (MTRu-1-P).</text>
</comment>
<comment type="catalytic activity">
    <reaction evidence="2 3">
        <text>5-(methylsulfanyl)-alpha-D-ribose 1-phosphate = 5-(methylsulfanyl)-D-ribulose 1-phosphate</text>
        <dbReference type="Rhea" id="RHEA:19989"/>
        <dbReference type="ChEBI" id="CHEBI:58533"/>
        <dbReference type="ChEBI" id="CHEBI:58548"/>
        <dbReference type="EC" id="5.3.1.23"/>
    </reaction>
</comment>
<keyword evidence="1 3" id="KW-0413">Isomerase</keyword>
<evidence type="ECO:0000256" key="4">
    <source>
        <dbReference type="SAM" id="Phobius"/>
    </source>
</evidence>
<gene>
    <name evidence="3" type="primary">mtnA</name>
    <name evidence="5" type="ORF">SAMN05660299_01389</name>
</gene>
<dbReference type="Gene3D" id="3.40.50.10470">
    <property type="entry name" value="Translation initiation factor eif-2b, domain 2"/>
    <property type="match status" value="1"/>
</dbReference>
<dbReference type="STRING" id="349095.SAMN05660299_01389"/>
<keyword evidence="6" id="KW-1185">Reference proteome</keyword>
<dbReference type="NCBIfam" id="TIGR00524">
    <property type="entry name" value="eIF-2B_rel"/>
    <property type="match status" value="1"/>
</dbReference>
<keyword evidence="4" id="KW-0812">Transmembrane</keyword>
<dbReference type="InterPro" id="IPR005251">
    <property type="entry name" value="IF-M1Pi"/>
</dbReference>
<dbReference type="GO" id="GO:0019509">
    <property type="term" value="P:L-methionine salvage from methylthioadenosine"/>
    <property type="evidence" value="ECO:0007669"/>
    <property type="project" value="UniProtKB-UniRule"/>
</dbReference>
<dbReference type="InterPro" id="IPR011559">
    <property type="entry name" value="Initiation_fac_2B_a/b/d"/>
</dbReference>
<feature type="transmembrane region" description="Helical" evidence="4">
    <location>
        <begin position="41"/>
        <end position="62"/>
    </location>
</feature>
<dbReference type="Proteomes" id="UP000199309">
    <property type="component" value="Unassembled WGS sequence"/>
</dbReference>
<feature type="active site" description="Proton donor" evidence="3">
    <location>
        <position position="243"/>
    </location>
</feature>
<feature type="binding site" evidence="3">
    <location>
        <position position="202"/>
    </location>
    <ligand>
        <name>substrate</name>
    </ligand>
</feature>